<dbReference type="EMBL" id="FQVL01000005">
    <property type="protein sequence ID" value="SHE97337.1"/>
    <property type="molecule type" value="Genomic_DNA"/>
</dbReference>
<dbReference type="PANTHER" id="PTHR35529:SF1">
    <property type="entry name" value="MANGANESE EFFLUX PUMP MNTP-RELATED"/>
    <property type="match status" value="1"/>
</dbReference>
<proteinExistence type="predicted"/>
<keyword evidence="7" id="KW-1185">Reference proteome</keyword>
<feature type="transmembrane region" description="Helical" evidence="5">
    <location>
        <begin position="100"/>
        <end position="124"/>
    </location>
</feature>
<evidence type="ECO:0000313" key="7">
    <source>
        <dbReference type="Proteomes" id="UP000184476"/>
    </source>
</evidence>
<reference evidence="6 7" key="1">
    <citation type="submission" date="2016-11" db="EMBL/GenBank/DDBJ databases">
        <authorList>
            <person name="Jaros S."/>
            <person name="Januszkiewicz K."/>
            <person name="Wedrychowicz H."/>
        </authorList>
    </citation>
    <scope>NUCLEOTIDE SEQUENCE [LARGE SCALE GENOMIC DNA]</scope>
    <source>
        <strain evidence="6 7">DSM 44666</strain>
    </source>
</reference>
<dbReference type="STRING" id="112248.SAMN05444392_105199"/>
<evidence type="ECO:0000256" key="5">
    <source>
        <dbReference type="SAM" id="Phobius"/>
    </source>
</evidence>
<organism evidence="6 7">
    <name type="scientific">Seinonella peptonophila</name>
    <dbReference type="NCBI Taxonomy" id="112248"/>
    <lineage>
        <taxon>Bacteria</taxon>
        <taxon>Bacillati</taxon>
        <taxon>Bacillota</taxon>
        <taxon>Bacilli</taxon>
        <taxon>Bacillales</taxon>
        <taxon>Thermoactinomycetaceae</taxon>
        <taxon>Seinonella</taxon>
    </lineage>
</organism>
<feature type="transmembrane region" description="Helical" evidence="5">
    <location>
        <begin position="69"/>
        <end position="88"/>
    </location>
</feature>
<name>A0A1M4XUS0_9BACL</name>
<keyword evidence="1" id="KW-1003">Cell membrane</keyword>
<sequence length="178" mass="18823">MPELGQLLTVSMLAVALAMDAFSLGLALGTRQLTLRRMLFVCLLVGAFHVVMPFLGMLIGSVLSHAMKGIATLVGGGVLCFLGAKMIWQEPDETIQLHTLGQMILLTITVSLDSLSAGLSLGLFATDQGLALLLFGLSSALLTAMGISIGRLAGFWLGHYGETFGGILLIVLGMKFIW</sequence>
<dbReference type="Pfam" id="PF02659">
    <property type="entry name" value="Mntp"/>
    <property type="match status" value="1"/>
</dbReference>
<protein>
    <submittedName>
        <fullName evidence="6">Putative Mn2+ efflux pump MntP</fullName>
    </submittedName>
</protein>
<feature type="transmembrane region" description="Helical" evidence="5">
    <location>
        <begin position="157"/>
        <end position="177"/>
    </location>
</feature>
<gene>
    <name evidence="6" type="ORF">SAMN05444392_105199</name>
</gene>
<feature type="transmembrane region" description="Helical" evidence="5">
    <location>
        <begin position="40"/>
        <end position="63"/>
    </location>
</feature>
<feature type="transmembrane region" description="Helical" evidence="5">
    <location>
        <begin position="6"/>
        <end position="28"/>
    </location>
</feature>
<keyword evidence="3 5" id="KW-1133">Transmembrane helix</keyword>
<evidence type="ECO:0000256" key="1">
    <source>
        <dbReference type="ARBA" id="ARBA00022475"/>
    </source>
</evidence>
<accession>A0A1M4XUS0</accession>
<evidence type="ECO:0000313" key="6">
    <source>
        <dbReference type="EMBL" id="SHE97337.1"/>
    </source>
</evidence>
<dbReference type="RefSeq" id="WP_073154805.1">
    <property type="nucleotide sequence ID" value="NZ_FQVL01000005.1"/>
</dbReference>
<evidence type="ECO:0000256" key="4">
    <source>
        <dbReference type="ARBA" id="ARBA00023136"/>
    </source>
</evidence>
<dbReference type="AlphaFoldDB" id="A0A1M4XUS0"/>
<feature type="transmembrane region" description="Helical" evidence="5">
    <location>
        <begin position="130"/>
        <end position="150"/>
    </location>
</feature>
<keyword evidence="4 5" id="KW-0472">Membrane</keyword>
<dbReference type="Proteomes" id="UP000184476">
    <property type="component" value="Unassembled WGS sequence"/>
</dbReference>
<dbReference type="InterPro" id="IPR003810">
    <property type="entry name" value="Mntp/YtaF"/>
</dbReference>
<evidence type="ECO:0000256" key="3">
    <source>
        <dbReference type="ARBA" id="ARBA00022989"/>
    </source>
</evidence>
<dbReference type="OrthoDB" id="1679700at2"/>
<dbReference type="PANTHER" id="PTHR35529">
    <property type="entry name" value="MANGANESE EFFLUX PUMP MNTP-RELATED"/>
    <property type="match status" value="1"/>
</dbReference>
<keyword evidence="2 5" id="KW-0812">Transmembrane</keyword>
<evidence type="ECO:0000256" key="2">
    <source>
        <dbReference type="ARBA" id="ARBA00022692"/>
    </source>
</evidence>